<name>A0ABN7WCV9_GIGMA</name>
<feature type="non-terminal residue" evidence="1">
    <location>
        <position position="1"/>
    </location>
</feature>
<evidence type="ECO:0000313" key="1">
    <source>
        <dbReference type="EMBL" id="CAG8826859.1"/>
    </source>
</evidence>
<sequence length="214" mass="25111">NSTEDLREAIYASHPKFCRKYNPSTDFKFEHVRTTVGDWLRLYEMHPNPLTLQNLPESWYRVNVWRTIDIAFSDIPFVLFVGGEKAGLASSERKNRDRQLNNVQRMKRKMCGRKGDGYVRTFGPRPVEWAASECGPKWEGENGTKIIRERGLVLPKVLKDILVDLARKFEILHTMEVINGTTSDDDNINRWKNLQNYQRIEIPDCHYTPKKKER</sequence>
<protein>
    <submittedName>
        <fullName evidence="1">33236_t:CDS:1</fullName>
    </submittedName>
</protein>
<keyword evidence="2" id="KW-1185">Reference proteome</keyword>
<proteinExistence type="predicted"/>
<dbReference type="EMBL" id="CAJVQB010038975">
    <property type="protein sequence ID" value="CAG8826859.1"/>
    <property type="molecule type" value="Genomic_DNA"/>
</dbReference>
<dbReference type="Proteomes" id="UP000789901">
    <property type="component" value="Unassembled WGS sequence"/>
</dbReference>
<gene>
    <name evidence="1" type="ORF">GMARGA_LOCUS29241</name>
</gene>
<comment type="caution">
    <text evidence="1">The sequence shown here is derived from an EMBL/GenBank/DDBJ whole genome shotgun (WGS) entry which is preliminary data.</text>
</comment>
<evidence type="ECO:0000313" key="2">
    <source>
        <dbReference type="Proteomes" id="UP000789901"/>
    </source>
</evidence>
<organism evidence="1 2">
    <name type="scientific">Gigaspora margarita</name>
    <dbReference type="NCBI Taxonomy" id="4874"/>
    <lineage>
        <taxon>Eukaryota</taxon>
        <taxon>Fungi</taxon>
        <taxon>Fungi incertae sedis</taxon>
        <taxon>Mucoromycota</taxon>
        <taxon>Glomeromycotina</taxon>
        <taxon>Glomeromycetes</taxon>
        <taxon>Diversisporales</taxon>
        <taxon>Gigasporaceae</taxon>
        <taxon>Gigaspora</taxon>
    </lineage>
</organism>
<accession>A0ABN7WCV9</accession>
<reference evidence="1 2" key="1">
    <citation type="submission" date="2021-06" db="EMBL/GenBank/DDBJ databases">
        <authorList>
            <person name="Kallberg Y."/>
            <person name="Tangrot J."/>
            <person name="Rosling A."/>
        </authorList>
    </citation>
    <scope>NUCLEOTIDE SEQUENCE [LARGE SCALE GENOMIC DNA]</scope>
    <source>
        <strain evidence="1 2">120-4 pot B 10/14</strain>
    </source>
</reference>